<sequence length="290" mass="30607">MSVTITVGLDGTGHSLAAADWAAHEAARRGAALRLVYAWVWRAGDTGFVGDRDAEERAVRTVLGDAAARVSGAHPALDVTTEVVVGDPVPTLVDEAARAEMLVLGSRGYGTLAGYLIGSVSLHVLRRTTRPVVMVRETRPENPAPRPSGEIVVGVQDAEAAGGPVLDFAFASAAERGVPVRAVYAWEVPPVLMWSPGSLWMAEQQGGLEPLHRRILADALAPWREKYPRVEVVEQVESGPASEVLLSATGGAQLLVVGRRTHEPGVRRLGSVTHAALHHAPCAVAVVPHA</sequence>
<dbReference type="Proteomes" id="UP000471293">
    <property type="component" value="Unassembled WGS sequence"/>
</dbReference>
<name>A0A6N9TZK1_STRHA</name>
<organism evidence="3 4">
    <name type="scientific">Streptomyces halstedii</name>
    <dbReference type="NCBI Taxonomy" id="1944"/>
    <lineage>
        <taxon>Bacteria</taxon>
        <taxon>Bacillati</taxon>
        <taxon>Actinomycetota</taxon>
        <taxon>Actinomycetes</taxon>
        <taxon>Kitasatosporales</taxon>
        <taxon>Streptomycetaceae</taxon>
        <taxon>Streptomyces</taxon>
    </lineage>
</organism>
<protein>
    <submittedName>
        <fullName evidence="3">Universal stress protein</fullName>
    </submittedName>
</protein>
<dbReference type="SUPFAM" id="SSF52402">
    <property type="entry name" value="Adenine nucleotide alpha hydrolases-like"/>
    <property type="match status" value="2"/>
</dbReference>
<evidence type="ECO:0000259" key="2">
    <source>
        <dbReference type="Pfam" id="PF00582"/>
    </source>
</evidence>
<evidence type="ECO:0000313" key="4">
    <source>
        <dbReference type="Proteomes" id="UP000471293"/>
    </source>
</evidence>
<evidence type="ECO:0000313" key="3">
    <source>
        <dbReference type="EMBL" id="NEA15722.1"/>
    </source>
</evidence>
<dbReference type="EMBL" id="JAAGLQ010000189">
    <property type="protein sequence ID" value="NEA15722.1"/>
    <property type="molecule type" value="Genomic_DNA"/>
</dbReference>
<evidence type="ECO:0000256" key="1">
    <source>
        <dbReference type="ARBA" id="ARBA00008791"/>
    </source>
</evidence>
<dbReference type="RefSeq" id="WP_164343786.1">
    <property type="nucleotide sequence ID" value="NZ_JAAGLQ010000189.1"/>
</dbReference>
<dbReference type="Gene3D" id="3.40.50.620">
    <property type="entry name" value="HUPs"/>
    <property type="match status" value="2"/>
</dbReference>
<dbReference type="AlphaFoldDB" id="A0A6N9TZK1"/>
<dbReference type="InterPro" id="IPR006016">
    <property type="entry name" value="UspA"/>
</dbReference>
<dbReference type="Pfam" id="PF00582">
    <property type="entry name" value="Usp"/>
    <property type="match status" value="2"/>
</dbReference>
<gene>
    <name evidence="3" type="ORF">G3I29_09295</name>
</gene>
<comment type="caution">
    <text evidence="3">The sequence shown here is derived from an EMBL/GenBank/DDBJ whole genome shotgun (WGS) entry which is preliminary data.</text>
</comment>
<reference evidence="3 4" key="1">
    <citation type="submission" date="2020-01" db="EMBL/GenBank/DDBJ databases">
        <title>Insect and environment-associated Actinomycetes.</title>
        <authorList>
            <person name="Currrie C."/>
            <person name="Chevrette M."/>
            <person name="Carlson C."/>
            <person name="Stubbendieck R."/>
            <person name="Wendt-Pienkowski E."/>
        </authorList>
    </citation>
    <scope>NUCLEOTIDE SEQUENCE [LARGE SCALE GENOMIC DNA]</scope>
    <source>
        <strain evidence="3 4">SID11342</strain>
    </source>
</reference>
<accession>A0A6N9TZK1</accession>
<dbReference type="PRINTS" id="PR01438">
    <property type="entry name" value="UNVRSLSTRESS"/>
</dbReference>
<dbReference type="PANTHER" id="PTHR46553:SF3">
    <property type="entry name" value="ADENINE NUCLEOTIDE ALPHA HYDROLASES-LIKE SUPERFAMILY PROTEIN"/>
    <property type="match status" value="1"/>
</dbReference>
<dbReference type="InterPro" id="IPR014729">
    <property type="entry name" value="Rossmann-like_a/b/a_fold"/>
</dbReference>
<dbReference type="PANTHER" id="PTHR46553">
    <property type="entry name" value="ADENINE NUCLEOTIDE ALPHA HYDROLASES-LIKE SUPERFAMILY PROTEIN"/>
    <property type="match status" value="1"/>
</dbReference>
<feature type="domain" description="UspA" evidence="2">
    <location>
        <begin position="151"/>
        <end position="288"/>
    </location>
</feature>
<feature type="domain" description="UspA" evidence="2">
    <location>
        <begin position="4"/>
        <end position="136"/>
    </location>
</feature>
<proteinExistence type="inferred from homology"/>
<comment type="similarity">
    <text evidence="1">Belongs to the universal stress protein A family.</text>
</comment>
<dbReference type="InterPro" id="IPR006015">
    <property type="entry name" value="Universal_stress_UspA"/>
</dbReference>